<evidence type="ECO:0000256" key="1">
    <source>
        <dbReference type="SAM" id="MobiDB-lite"/>
    </source>
</evidence>
<organism evidence="2 3">
    <name type="scientific">Panicum virgatum</name>
    <name type="common">Blackwell switchgrass</name>
    <dbReference type="NCBI Taxonomy" id="38727"/>
    <lineage>
        <taxon>Eukaryota</taxon>
        <taxon>Viridiplantae</taxon>
        <taxon>Streptophyta</taxon>
        <taxon>Embryophyta</taxon>
        <taxon>Tracheophyta</taxon>
        <taxon>Spermatophyta</taxon>
        <taxon>Magnoliopsida</taxon>
        <taxon>Liliopsida</taxon>
        <taxon>Poales</taxon>
        <taxon>Poaceae</taxon>
        <taxon>PACMAD clade</taxon>
        <taxon>Panicoideae</taxon>
        <taxon>Panicodae</taxon>
        <taxon>Paniceae</taxon>
        <taxon>Panicinae</taxon>
        <taxon>Panicum</taxon>
        <taxon>Panicum sect. Hiantes</taxon>
    </lineage>
</organism>
<feature type="compositionally biased region" description="Basic residues" evidence="1">
    <location>
        <begin position="198"/>
        <end position="210"/>
    </location>
</feature>
<feature type="compositionally biased region" description="Low complexity" evidence="1">
    <location>
        <begin position="122"/>
        <end position="139"/>
    </location>
</feature>
<feature type="compositionally biased region" description="Low complexity" evidence="1">
    <location>
        <begin position="146"/>
        <end position="176"/>
    </location>
</feature>
<feature type="compositionally biased region" description="Low complexity" evidence="1">
    <location>
        <begin position="104"/>
        <end position="115"/>
    </location>
</feature>
<feature type="compositionally biased region" description="Basic and acidic residues" evidence="1">
    <location>
        <begin position="211"/>
        <end position="225"/>
    </location>
</feature>
<gene>
    <name evidence="2" type="ORF">PVAP13_6NG035583</name>
</gene>
<feature type="compositionally biased region" description="Basic and acidic residues" evidence="1">
    <location>
        <begin position="232"/>
        <end position="241"/>
    </location>
</feature>
<feature type="compositionally biased region" description="Low complexity" evidence="1">
    <location>
        <begin position="28"/>
        <end position="42"/>
    </location>
</feature>
<feature type="compositionally biased region" description="Basic and acidic residues" evidence="1">
    <location>
        <begin position="43"/>
        <end position="57"/>
    </location>
</feature>
<evidence type="ECO:0000313" key="2">
    <source>
        <dbReference type="EMBL" id="KAG2576626.1"/>
    </source>
</evidence>
<comment type="caution">
    <text evidence="2">The sequence shown here is derived from an EMBL/GenBank/DDBJ whole genome shotgun (WGS) entry which is preliminary data.</text>
</comment>
<feature type="compositionally biased region" description="Low complexity" evidence="1">
    <location>
        <begin position="62"/>
        <end position="75"/>
    </location>
</feature>
<proteinExistence type="predicted"/>
<accession>A0A8T0QU02</accession>
<feature type="region of interest" description="Disordered" evidence="1">
    <location>
        <begin position="1"/>
        <end position="265"/>
    </location>
</feature>
<name>A0A8T0QU02_PANVG</name>
<keyword evidence="3" id="KW-1185">Reference proteome</keyword>
<evidence type="ECO:0000313" key="3">
    <source>
        <dbReference type="Proteomes" id="UP000823388"/>
    </source>
</evidence>
<dbReference type="EMBL" id="CM029048">
    <property type="protein sequence ID" value="KAG2576626.1"/>
    <property type="molecule type" value="Genomic_DNA"/>
</dbReference>
<dbReference type="Proteomes" id="UP000823388">
    <property type="component" value="Chromosome 6N"/>
</dbReference>
<dbReference type="AlphaFoldDB" id="A0A8T0QU02"/>
<feature type="compositionally biased region" description="Basic and acidic residues" evidence="1">
    <location>
        <begin position="87"/>
        <end position="98"/>
    </location>
</feature>
<reference evidence="2" key="1">
    <citation type="submission" date="2020-05" db="EMBL/GenBank/DDBJ databases">
        <title>WGS assembly of Panicum virgatum.</title>
        <authorList>
            <person name="Lovell J.T."/>
            <person name="Jenkins J."/>
            <person name="Shu S."/>
            <person name="Juenger T.E."/>
            <person name="Schmutz J."/>
        </authorList>
    </citation>
    <scope>NUCLEOTIDE SEQUENCE</scope>
    <source>
        <strain evidence="2">AP13</strain>
    </source>
</reference>
<sequence>MRSGPPNQMGLAASRYAATVAMGPPRPTTSRPTAAAAAAASLPRRESERERQRERVGELQGAAAVAAPSSPARGWGSAGEGGASAAGREEGEKGERPDPAWPCAAAELQLSSAAEGRGETSAAAPQLAAQVAPTPLLRGRPPPSRSPRGPHAGLPDAPAPRQASAAPHAARGPPHRVCSAIGLLRACSPPQAPDLARRGQKRRRRGRQPARVRDPGGMELGERGHHLGGIEPDGRGRENRVGLRVPELVTGAPDARRSPRCPAAG</sequence>
<protein>
    <submittedName>
        <fullName evidence="2">Uncharacterized protein</fullName>
    </submittedName>
</protein>